<dbReference type="PROSITE" id="PS50928">
    <property type="entry name" value="ABC_TM1"/>
    <property type="match status" value="1"/>
</dbReference>
<gene>
    <name evidence="12" type="ORF">DWU89_07255</name>
    <name evidence="11" type="ORF">H8784_07090</name>
</gene>
<reference evidence="11 14" key="2">
    <citation type="submission" date="2020-08" db="EMBL/GenBank/DDBJ databases">
        <title>Genome public.</title>
        <authorList>
            <person name="Liu C."/>
            <person name="Sun Q."/>
        </authorList>
    </citation>
    <scope>NUCLEOTIDE SEQUENCE [LARGE SCALE GENOMIC DNA]</scope>
    <source>
        <strain evidence="11 14">426_9</strain>
    </source>
</reference>
<evidence type="ECO:0000313" key="12">
    <source>
        <dbReference type="EMBL" id="RDU49811.1"/>
    </source>
</evidence>
<dbReference type="Proteomes" id="UP000256321">
    <property type="component" value="Unassembled WGS sequence"/>
</dbReference>
<dbReference type="RefSeq" id="WP_115498979.1">
    <property type="nucleotide sequence ID" value="NZ_JACRTI010000012.1"/>
</dbReference>
<name>A0A3D8HFY7_9BACT</name>
<feature type="domain" description="ABC transmembrane type-1" evidence="10">
    <location>
        <begin position="54"/>
        <end position="234"/>
    </location>
</feature>
<comment type="subcellular location">
    <subcellularLocation>
        <location evidence="1 8">Cell membrane</location>
        <topology evidence="1 8">Multi-pass membrane protein</topology>
    </subcellularLocation>
</comment>
<evidence type="ECO:0000259" key="9">
    <source>
        <dbReference type="PROSITE" id="PS50893"/>
    </source>
</evidence>
<evidence type="ECO:0000256" key="1">
    <source>
        <dbReference type="ARBA" id="ARBA00004651"/>
    </source>
</evidence>
<evidence type="ECO:0000256" key="2">
    <source>
        <dbReference type="ARBA" id="ARBA00022448"/>
    </source>
</evidence>
<comment type="similarity">
    <text evidence="8">Belongs to the binding-protein-dependent transport system permease family.</text>
</comment>
<dbReference type="PANTHER" id="PTHR42781:SF4">
    <property type="entry name" value="SPERMIDINE_PUTRESCINE IMPORT ATP-BINDING PROTEIN POTA"/>
    <property type="match status" value="1"/>
</dbReference>
<evidence type="ECO:0000313" key="13">
    <source>
        <dbReference type="Proteomes" id="UP000256321"/>
    </source>
</evidence>
<comment type="caution">
    <text evidence="12">The sequence shown here is derived from an EMBL/GenBank/DDBJ whole genome shotgun (WGS) entry which is preliminary data.</text>
</comment>
<evidence type="ECO:0000259" key="10">
    <source>
        <dbReference type="PROSITE" id="PS50928"/>
    </source>
</evidence>
<evidence type="ECO:0000256" key="6">
    <source>
        <dbReference type="ARBA" id="ARBA00022989"/>
    </source>
</evidence>
<proteinExistence type="inferred from homology"/>
<feature type="transmembrane region" description="Helical" evidence="8">
    <location>
        <begin position="91"/>
        <end position="111"/>
    </location>
</feature>
<keyword evidence="5 12" id="KW-0067">ATP-binding</keyword>
<evidence type="ECO:0000256" key="3">
    <source>
        <dbReference type="ARBA" id="ARBA00022692"/>
    </source>
</evidence>
<dbReference type="CDD" id="cd06261">
    <property type="entry name" value="TM_PBP2"/>
    <property type="match status" value="1"/>
</dbReference>
<dbReference type="GO" id="GO:0005886">
    <property type="term" value="C:plasma membrane"/>
    <property type="evidence" value="ECO:0007669"/>
    <property type="project" value="UniProtKB-SubCell"/>
</dbReference>
<dbReference type="InterPro" id="IPR050093">
    <property type="entry name" value="ABC_SmlMolc_Importer"/>
</dbReference>
<dbReference type="PANTHER" id="PTHR42781">
    <property type="entry name" value="SPERMIDINE/PUTRESCINE IMPORT ATP-BINDING PROTEIN POTA"/>
    <property type="match status" value="1"/>
</dbReference>
<keyword evidence="14" id="KW-1185">Reference proteome</keyword>
<dbReference type="SUPFAM" id="SSF161098">
    <property type="entry name" value="MetI-like"/>
    <property type="match status" value="1"/>
</dbReference>
<feature type="transmembrane region" description="Helical" evidence="8">
    <location>
        <begin position="117"/>
        <end position="135"/>
    </location>
</feature>
<feature type="transmembrane region" description="Helical" evidence="8">
    <location>
        <begin position="50"/>
        <end position="79"/>
    </location>
</feature>
<evidence type="ECO:0000313" key="11">
    <source>
        <dbReference type="EMBL" id="MBC8601488.1"/>
    </source>
</evidence>
<organism evidence="12 13">
    <name type="scientific">Parabacteroides acidifaciens</name>
    <dbReference type="NCBI Taxonomy" id="2290935"/>
    <lineage>
        <taxon>Bacteria</taxon>
        <taxon>Pseudomonadati</taxon>
        <taxon>Bacteroidota</taxon>
        <taxon>Bacteroidia</taxon>
        <taxon>Bacteroidales</taxon>
        <taxon>Tannerellaceae</taxon>
        <taxon>Parabacteroides</taxon>
    </lineage>
</organism>
<evidence type="ECO:0000256" key="4">
    <source>
        <dbReference type="ARBA" id="ARBA00022741"/>
    </source>
</evidence>
<evidence type="ECO:0000256" key="5">
    <source>
        <dbReference type="ARBA" id="ARBA00022840"/>
    </source>
</evidence>
<evidence type="ECO:0000256" key="7">
    <source>
        <dbReference type="ARBA" id="ARBA00023136"/>
    </source>
</evidence>
<dbReference type="InterPro" id="IPR003439">
    <property type="entry name" value="ABC_transporter-like_ATP-bd"/>
</dbReference>
<protein>
    <submittedName>
        <fullName evidence="12">ATP-binding cassette domain-containing protein</fullName>
    </submittedName>
</protein>
<dbReference type="InterPro" id="IPR000515">
    <property type="entry name" value="MetI-like"/>
</dbReference>
<dbReference type="Proteomes" id="UP000629596">
    <property type="component" value="Unassembled WGS sequence"/>
</dbReference>
<dbReference type="SMART" id="SM00382">
    <property type="entry name" value="AAA"/>
    <property type="match status" value="1"/>
</dbReference>
<feature type="domain" description="ABC transporter" evidence="9">
    <location>
        <begin position="262"/>
        <end position="459"/>
    </location>
</feature>
<evidence type="ECO:0000256" key="8">
    <source>
        <dbReference type="RuleBase" id="RU363032"/>
    </source>
</evidence>
<dbReference type="Pfam" id="PF00005">
    <property type="entry name" value="ABC_tran"/>
    <property type="match status" value="1"/>
</dbReference>
<dbReference type="Gene3D" id="3.40.50.300">
    <property type="entry name" value="P-loop containing nucleotide triphosphate hydrolases"/>
    <property type="match status" value="1"/>
</dbReference>
<keyword evidence="2 8" id="KW-0813">Transport</keyword>
<dbReference type="Pfam" id="PF00528">
    <property type="entry name" value="BPD_transp_1"/>
    <property type="match status" value="1"/>
</dbReference>
<keyword evidence="7 8" id="KW-0472">Membrane</keyword>
<dbReference type="InterPro" id="IPR035906">
    <property type="entry name" value="MetI-like_sf"/>
</dbReference>
<dbReference type="InterPro" id="IPR017871">
    <property type="entry name" value="ABC_transporter-like_CS"/>
</dbReference>
<keyword evidence="3 8" id="KW-0812">Transmembrane</keyword>
<dbReference type="Gene3D" id="1.10.3720.10">
    <property type="entry name" value="MetI-like"/>
    <property type="match status" value="1"/>
</dbReference>
<dbReference type="InterPro" id="IPR003593">
    <property type="entry name" value="AAA+_ATPase"/>
</dbReference>
<evidence type="ECO:0000313" key="14">
    <source>
        <dbReference type="Proteomes" id="UP000629596"/>
    </source>
</evidence>
<reference evidence="12 13" key="1">
    <citation type="submission" date="2018-07" db="EMBL/GenBank/DDBJ databases">
        <title>Parabacteroides acidifaciens nov. sp., isolated from human feces.</title>
        <authorList>
            <person name="Wang Y.J."/>
        </authorList>
    </citation>
    <scope>NUCLEOTIDE SEQUENCE [LARGE SCALE GENOMIC DNA]</scope>
    <source>
        <strain evidence="12 13">426-9</strain>
    </source>
</reference>
<dbReference type="PROSITE" id="PS00211">
    <property type="entry name" value="ABC_TRANSPORTER_1"/>
    <property type="match status" value="1"/>
</dbReference>
<dbReference type="AlphaFoldDB" id="A0A3D8HFY7"/>
<dbReference type="GO" id="GO:0005524">
    <property type="term" value="F:ATP binding"/>
    <property type="evidence" value="ECO:0007669"/>
    <property type="project" value="UniProtKB-KW"/>
</dbReference>
<feature type="transmembrane region" description="Helical" evidence="8">
    <location>
        <begin position="209"/>
        <end position="230"/>
    </location>
</feature>
<keyword evidence="4" id="KW-0547">Nucleotide-binding</keyword>
<dbReference type="GO" id="GO:0016887">
    <property type="term" value="F:ATP hydrolysis activity"/>
    <property type="evidence" value="ECO:0007669"/>
    <property type="project" value="InterPro"/>
</dbReference>
<dbReference type="GO" id="GO:0055085">
    <property type="term" value="P:transmembrane transport"/>
    <property type="evidence" value="ECO:0007669"/>
    <property type="project" value="InterPro"/>
</dbReference>
<sequence>MKKSVFTLISIGLLLLAWQLLAMLVGLPDLVPSVPRLLETLVMLFTSGSFYQSVAATLLRGITGMLISLIAATGIAFLFNKREWIYELFRPLLAIMRSVPVISFILLALIFLRPESIPLMIAFLTMFPLLTENLTKGIRNQRKELSTMARQFRIGRWNKLTQVIYPQLKPFLYSGLASASGFGWRAIIMGEVLAQCSPGIGGEMKQAQVFIAVPELMAWTIVAILISYLFDKGISWLGRQQFPICYNKHTSELPAPEGCCEIRMDNVSFQYGTQPVLSHFSYTFEKGVVYGITAPSGTGKTTLLNLAGSILQPAQGEIEKACKEGIACVFQEPELLDQLTITENIAFPLAAHLKKETALQQAVSLLKEMELEGLENRFPYELSFGQQQRVAIARALAYPSPLLLMDEPFKGLDEALCSRIIGRIRQRQAISGQTVLFSSHNPEELRLLADRIIRLNQPD</sequence>
<dbReference type="SUPFAM" id="SSF52540">
    <property type="entry name" value="P-loop containing nucleoside triphosphate hydrolases"/>
    <property type="match status" value="1"/>
</dbReference>
<dbReference type="EMBL" id="JACRTI010000012">
    <property type="protein sequence ID" value="MBC8601488.1"/>
    <property type="molecule type" value="Genomic_DNA"/>
</dbReference>
<accession>A0A3D8HFY7</accession>
<dbReference type="EMBL" id="QREV01000012">
    <property type="protein sequence ID" value="RDU49811.1"/>
    <property type="molecule type" value="Genomic_DNA"/>
</dbReference>
<keyword evidence="6 8" id="KW-1133">Transmembrane helix</keyword>
<dbReference type="InterPro" id="IPR027417">
    <property type="entry name" value="P-loop_NTPase"/>
</dbReference>
<dbReference type="PROSITE" id="PS50893">
    <property type="entry name" value="ABC_TRANSPORTER_2"/>
    <property type="match status" value="1"/>
</dbReference>